<sequence>MSQLTPQLDAKLRTDAPVVFGAVTVSLPDYEVNLLDGSGVLAFGGRTYVGDDATFGTISEVEDLTDGAGDSAPAFSMTLLPASDAAAATLARPQMQGSPVMVWIGAVDELTGMAVPDPHLIFVGELDVPTLRSSEHGRALDYEVTSVFERLFEDDESARLSPGHHRSIFPNEAGLDYVTGVSQPVYWGIAGNPSAISYQNGAGLLGGVGGVFLDRIAEMQSR</sequence>
<proteinExistence type="predicted"/>
<evidence type="ECO:0000313" key="2">
    <source>
        <dbReference type="Proteomes" id="UP000732399"/>
    </source>
</evidence>
<dbReference type="RefSeq" id="WP_168136015.1">
    <property type="nucleotide sequence ID" value="NZ_JAAVJH010000018.1"/>
</dbReference>
<reference evidence="1 2" key="1">
    <citation type="submission" date="2020-03" db="EMBL/GenBank/DDBJ databases">
        <authorList>
            <person name="Wang L."/>
            <person name="He N."/>
            <person name="Li Y."/>
            <person name="Fang Y."/>
            <person name="Zhang F."/>
        </authorList>
    </citation>
    <scope>NUCLEOTIDE SEQUENCE [LARGE SCALE GENOMIC DNA]</scope>
    <source>
        <strain evidence="1 2">36D10-4-7</strain>
    </source>
</reference>
<comment type="caution">
    <text evidence="1">The sequence shown here is derived from an EMBL/GenBank/DDBJ whole genome shotgun (WGS) entry which is preliminary data.</text>
</comment>
<gene>
    <name evidence="1" type="ORF">HBH26_17930</name>
</gene>
<dbReference type="EMBL" id="JAAVJH010000018">
    <property type="protein sequence ID" value="NJR80461.1"/>
    <property type="molecule type" value="Genomic_DNA"/>
</dbReference>
<name>A0ABX1CT00_9SPHN</name>
<organism evidence="1 2">
    <name type="scientific">Sphingomonas corticis</name>
    <dbReference type="NCBI Taxonomy" id="2722791"/>
    <lineage>
        <taxon>Bacteria</taxon>
        <taxon>Pseudomonadati</taxon>
        <taxon>Pseudomonadota</taxon>
        <taxon>Alphaproteobacteria</taxon>
        <taxon>Sphingomonadales</taxon>
        <taxon>Sphingomonadaceae</taxon>
        <taxon>Sphingomonas</taxon>
    </lineage>
</organism>
<dbReference type="Proteomes" id="UP000732399">
    <property type="component" value="Unassembled WGS sequence"/>
</dbReference>
<keyword evidence="2" id="KW-1185">Reference proteome</keyword>
<evidence type="ECO:0008006" key="3">
    <source>
        <dbReference type="Google" id="ProtNLM"/>
    </source>
</evidence>
<protein>
    <recommendedName>
        <fullName evidence="3">DUF2163 domain-containing protein</fullName>
    </recommendedName>
</protein>
<evidence type="ECO:0000313" key="1">
    <source>
        <dbReference type="EMBL" id="NJR80461.1"/>
    </source>
</evidence>
<accession>A0ABX1CT00</accession>